<dbReference type="Pfam" id="PF06013">
    <property type="entry name" value="WXG100"/>
    <property type="match status" value="1"/>
</dbReference>
<accession>A0A0M5M3B4</accession>
<dbReference type="NCBIfam" id="TIGR03930">
    <property type="entry name" value="WXG100_ESAT6"/>
    <property type="match status" value="1"/>
</dbReference>
<gene>
    <name evidence="2" type="ORF">AOC05_01415</name>
</gene>
<name>A0A0M5M3B4_9MICC</name>
<dbReference type="InterPro" id="IPR010310">
    <property type="entry name" value="T7SS_ESAT-6-like"/>
</dbReference>
<sequence>MAIFNVNSDDLAIKSTAVKASVDRIRMEVDAMKRNLLDLQGTWTGSAATNFQALLQEWHATQIRVEASLESINSALSMAATQYSQAEDANTRMFTAR</sequence>
<proteinExistence type="inferred from homology"/>
<dbReference type="InterPro" id="IPR036689">
    <property type="entry name" value="ESAT-6-like_sf"/>
</dbReference>
<dbReference type="SUPFAM" id="SSF140453">
    <property type="entry name" value="EsxAB dimer-like"/>
    <property type="match status" value="1"/>
</dbReference>
<reference evidence="3" key="1">
    <citation type="submission" date="2015-09" db="EMBL/GenBank/DDBJ databases">
        <title>Complete genome of Arthrobacter alpinus strain R3.8.</title>
        <authorList>
            <person name="See-Too W.S."/>
            <person name="Chan K.G."/>
        </authorList>
    </citation>
    <scope>NUCLEOTIDE SEQUENCE [LARGE SCALE GENOMIC DNA]</scope>
    <source>
        <strain evidence="3">R3.8</strain>
    </source>
</reference>
<dbReference type="EMBL" id="CP012677">
    <property type="protein sequence ID" value="ALE91320.1"/>
    <property type="molecule type" value="Genomic_DNA"/>
</dbReference>
<dbReference type="PATRIC" id="fig|656366.3.peg.319"/>
<dbReference type="KEGG" id="aaq:AOC05_01415"/>
<evidence type="ECO:0000256" key="1">
    <source>
        <dbReference type="RuleBase" id="RU362001"/>
    </source>
</evidence>
<evidence type="ECO:0000313" key="2">
    <source>
        <dbReference type="EMBL" id="ALE91320.1"/>
    </source>
</evidence>
<comment type="similarity">
    <text evidence="1">Belongs to the WXG100 family.</text>
</comment>
<organism evidence="2 3">
    <name type="scientific">Arthrobacter alpinus</name>
    <dbReference type="NCBI Taxonomy" id="656366"/>
    <lineage>
        <taxon>Bacteria</taxon>
        <taxon>Bacillati</taxon>
        <taxon>Actinomycetota</taxon>
        <taxon>Actinomycetes</taxon>
        <taxon>Micrococcales</taxon>
        <taxon>Micrococcaceae</taxon>
        <taxon>Arthrobacter</taxon>
    </lineage>
</organism>
<dbReference type="Gene3D" id="1.10.287.1060">
    <property type="entry name" value="ESAT-6-like"/>
    <property type="match status" value="1"/>
</dbReference>
<dbReference type="Proteomes" id="UP000062833">
    <property type="component" value="Chromosome"/>
</dbReference>
<dbReference type="AlphaFoldDB" id="A0A0M5M3B4"/>
<dbReference type="RefSeq" id="WP_062005044.1">
    <property type="nucleotide sequence ID" value="NZ_CP012677.1"/>
</dbReference>
<evidence type="ECO:0000313" key="3">
    <source>
        <dbReference type="Proteomes" id="UP000062833"/>
    </source>
</evidence>
<dbReference type="OrthoDB" id="4231069at2"/>
<protein>
    <recommendedName>
        <fullName evidence="1">ESAT-6-like protein</fullName>
    </recommendedName>
</protein>
<keyword evidence="3" id="KW-1185">Reference proteome</keyword>